<sequence>MAAQTTSLHRRSNLSLQRSQFPSKAAQLPRFLADISAFPRLAAPNPVRPVLLCHQLHHATSKPSSPHPDVIPLLLISPETSISKSPSILVFPIPLLCPSLPLQRRQGFGCVLWWSWLGFTVAGPVVLVSDYVGKDMELVCDAAGKEKQQPCSFRRRTHPVPPLKDAAPNLSSLPKPPARASTTPCPIQSLLSSPLPSCRRICLLPSDAVTINSPPIQARAFCFLAAVAVPSPLPLCLYVVVLPRSGLSHRCTSQPTQFTPLLQSPIQSAIPVRNHPSPPHNPAESSLS</sequence>
<gene>
    <name evidence="2" type="ORF">M0R45_020176</name>
</gene>
<feature type="region of interest" description="Disordered" evidence="1">
    <location>
        <begin position="269"/>
        <end position="288"/>
    </location>
</feature>
<evidence type="ECO:0000256" key="1">
    <source>
        <dbReference type="SAM" id="MobiDB-lite"/>
    </source>
</evidence>
<name>A0AAW1XAW1_RUBAR</name>
<evidence type="ECO:0000313" key="2">
    <source>
        <dbReference type="EMBL" id="KAK9932957.1"/>
    </source>
</evidence>
<keyword evidence="3" id="KW-1185">Reference proteome</keyword>
<reference evidence="2 3" key="1">
    <citation type="journal article" date="2023" name="G3 (Bethesda)">
        <title>A chromosome-length genome assembly and annotation of blackberry (Rubus argutus, cv. 'Hillquist').</title>
        <authorList>
            <person name="Bruna T."/>
            <person name="Aryal R."/>
            <person name="Dudchenko O."/>
            <person name="Sargent D.J."/>
            <person name="Mead D."/>
            <person name="Buti M."/>
            <person name="Cavallini A."/>
            <person name="Hytonen T."/>
            <person name="Andres J."/>
            <person name="Pham M."/>
            <person name="Weisz D."/>
            <person name="Mascagni F."/>
            <person name="Usai G."/>
            <person name="Natali L."/>
            <person name="Bassil N."/>
            <person name="Fernandez G.E."/>
            <person name="Lomsadze A."/>
            <person name="Armour M."/>
            <person name="Olukolu B."/>
            <person name="Poorten T."/>
            <person name="Britton C."/>
            <person name="Davik J."/>
            <person name="Ashrafi H."/>
            <person name="Aiden E.L."/>
            <person name="Borodovsky M."/>
            <person name="Worthington M."/>
        </authorList>
    </citation>
    <scope>NUCLEOTIDE SEQUENCE [LARGE SCALE GENOMIC DNA]</scope>
    <source>
        <strain evidence="2">PI 553951</strain>
    </source>
</reference>
<dbReference type="EMBL" id="JBEDUW010000004">
    <property type="protein sequence ID" value="KAK9932957.1"/>
    <property type="molecule type" value="Genomic_DNA"/>
</dbReference>
<evidence type="ECO:0000313" key="3">
    <source>
        <dbReference type="Proteomes" id="UP001457282"/>
    </source>
</evidence>
<protein>
    <submittedName>
        <fullName evidence="2">Uncharacterized protein</fullName>
    </submittedName>
</protein>
<dbReference type="Proteomes" id="UP001457282">
    <property type="component" value="Unassembled WGS sequence"/>
</dbReference>
<feature type="region of interest" description="Disordered" evidence="1">
    <location>
        <begin position="150"/>
        <end position="178"/>
    </location>
</feature>
<proteinExistence type="predicted"/>
<accession>A0AAW1XAW1</accession>
<organism evidence="2 3">
    <name type="scientific">Rubus argutus</name>
    <name type="common">Southern blackberry</name>
    <dbReference type="NCBI Taxonomy" id="59490"/>
    <lineage>
        <taxon>Eukaryota</taxon>
        <taxon>Viridiplantae</taxon>
        <taxon>Streptophyta</taxon>
        <taxon>Embryophyta</taxon>
        <taxon>Tracheophyta</taxon>
        <taxon>Spermatophyta</taxon>
        <taxon>Magnoliopsida</taxon>
        <taxon>eudicotyledons</taxon>
        <taxon>Gunneridae</taxon>
        <taxon>Pentapetalae</taxon>
        <taxon>rosids</taxon>
        <taxon>fabids</taxon>
        <taxon>Rosales</taxon>
        <taxon>Rosaceae</taxon>
        <taxon>Rosoideae</taxon>
        <taxon>Rosoideae incertae sedis</taxon>
        <taxon>Rubus</taxon>
    </lineage>
</organism>
<dbReference type="AlphaFoldDB" id="A0AAW1XAW1"/>
<comment type="caution">
    <text evidence="2">The sequence shown here is derived from an EMBL/GenBank/DDBJ whole genome shotgun (WGS) entry which is preliminary data.</text>
</comment>